<dbReference type="Pfam" id="PF00072">
    <property type="entry name" value="Response_reg"/>
    <property type="match status" value="1"/>
</dbReference>
<evidence type="ECO:0000313" key="4">
    <source>
        <dbReference type="EMBL" id="MFD2918702.1"/>
    </source>
</evidence>
<feature type="modified residue" description="4-aspartylphosphate" evidence="1">
    <location>
        <position position="55"/>
    </location>
</feature>
<protein>
    <submittedName>
        <fullName evidence="4">LytR/AlgR family response regulator transcription factor</fullName>
    </submittedName>
</protein>
<gene>
    <name evidence="4" type="ORF">ACFS6H_03200</name>
</gene>
<keyword evidence="1" id="KW-0597">Phosphoprotein</keyword>
<dbReference type="PANTHER" id="PTHR37299">
    <property type="entry name" value="TRANSCRIPTIONAL REGULATOR-RELATED"/>
    <property type="match status" value="1"/>
</dbReference>
<organism evidence="4 5">
    <name type="scientific">Terrimonas rubra</name>
    <dbReference type="NCBI Taxonomy" id="1035890"/>
    <lineage>
        <taxon>Bacteria</taxon>
        <taxon>Pseudomonadati</taxon>
        <taxon>Bacteroidota</taxon>
        <taxon>Chitinophagia</taxon>
        <taxon>Chitinophagales</taxon>
        <taxon>Chitinophagaceae</taxon>
        <taxon>Terrimonas</taxon>
    </lineage>
</organism>
<feature type="domain" description="HTH LytTR-type" evidence="3">
    <location>
        <begin position="132"/>
        <end position="223"/>
    </location>
</feature>
<dbReference type="InterPro" id="IPR011006">
    <property type="entry name" value="CheY-like_superfamily"/>
</dbReference>
<dbReference type="InterPro" id="IPR007492">
    <property type="entry name" value="LytTR_DNA-bd_dom"/>
</dbReference>
<dbReference type="PROSITE" id="PS50930">
    <property type="entry name" value="HTH_LYTTR"/>
    <property type="match status" value="1"/>
</dbReference>
<accession>A0ABW6A1P7</accession>
<evidence type="ECO:0000259" key="2">
    <source>
        <dbReference type="PROSITE" id="PS50110"/>
    </source>
</evidence>
<evidence type="ECO:0000259" key="3">
    <source>
        <dbReference type="PROSITE" id="PS50930"/>
    </source>
</evidence>
<reference evidence="5" key="1">
    <citation type="journal article" date="2019" name="Int. J. Syst. Evol. Microbiol.">
        <title>The Global Catalogue of Microorganisms (GCM) 10K type strain sequencing project: providing services to taxonomists for standard genome sequencing and annotation.</title>
        <authorList>
            <consortium name="The Broad Institute Genomics Platform"/>
            <consortium name="The Broad Institute Genome Sequencing Center for Infectious Disease"/>
            <person name="Wu L."/>
            <person name="Ma J."/>
        </authorList>
    </citation>
    <scope>NUCLEOTIDE SEQUENCE [LARGE SCALE GENOMIC DNA]</scope>
    <source>
        <strain evidence="5">KCTC 23299</strain>
    </source>
</reference>
<feature type="domain" description="Response regulatory" evidence="2">
    <location>
        <begin position="4"/>
        <end position="115"/>
    </location>
</feature>
<sequence>MPITCIAIDDEPPALLLLSQYIAQFNQLQLVHTFSDAISGSEYLRNNPVDLLFIDINMPDITGLDLVKSLEKKPMIVFTTAYKKFALEGFELDAIDYLLKPVSPERFAKAVNKAVEYHQFKNQTARLSYENLFVYSEYKMVKITAADIVYIESLEDYIRIHLKNDTRIMTLMTMKKVLDSLPPDKFSRIHRSYIVANEAVKTIHNRKATLSNEKELPISESYLDFIDNWRRQTQR</sequence>
<evidence type="ECO:0000256" key="1">
    <source>
        <dbReference type="PROSITE-ProRule" id="PRU00169"/>
    </source>
</evidence>
<dbReference type="PANTHER" id="PTHR37299:SF1">
    <property type="entry name" value="STAGE 0 SPORULATION PROTEIN A HOMOLOG"/>
    <property type="match status" value="1"/>
</dbReference>
<comment type="caution">
    <text evidence="4">The sequence shown here is derived from an EMBL/GenBank/DDBJ whole genome shotgun (WGS) entry which is preliminary data.</text>
</comment>
<dbReference type="SMART" id="SM00850">
    <property type="entry name" value="LytTR"/>
    <property type="match status" value="1"/>
</dbReference>
<dbReference type="Gene3D" id="3.40.50.2300">
    <property type="match status" value="1"/>
</dbReference>
<evidence type="ECO:0000313" key="5">
    <source>
        <dbReference type="Proteomes" id="UP001597511"/>
    </source>
</evidence>
<keyword evidence="5" id="KW-1185">Reference proteome</keyword>
<proteinExistence type="predicted"/>
<dbReference type="Proteomes" id="UP001597511">
    <property type="component" value="Unassembled WGS sequence"/>
</dbReference>
<dbReference type="InterPro" id="IPR001789">
    <property type="entry name" value="Sig_transdc_resp-reg_receiver"/>
</dbReference>
<dbReference type="SUPFAM" id="SSF52172">
    <property type="entry name" value="CheY-like"/>
    <property type="match status" value="1"/>
</dbReference>
<dbReference type="EMBL" id="JBHUOZ010000001">
    <property type="protein sequence ID" value="MFD2918702.1"/>
    <property type="molecule type" value="Genomic_DNA"/>
</dbReference>
<dbReference type="InterPro" id="IPR046947">
    <property type="entry name" value="LytR-like"/>
</dbReference>
<dbReference type="SMART" id="SM00448">
    <property type="entry name" value="REC"/>
    <property type="match status" value="1"/>
</dbReference>
<name>A0ABW6A1P7_9BACT</name>
<dbReference type="PROSITE" id="PS50110">
    <property type="entry name" value="RESPONSE_REGULATORY"/>
    <property type="match status" value="1"/>
</dbReference>
<dbReference type="Gene3D" id="2.40.50.1020">
    <property type="entry name" value="LytTr DNA-binding domain"/>
    <property type="match status" value="1"/>
</dbReference>
<dbReference type="RefSeq" id="WP_386095152.1">
    <property type="nucleotide sequence ID" value="NZ_JBHUOZ010000001.1"/>
</dbReference>
<dbReference type="Pfam" id="PF04397">
    <property type="entry name" value="LytTR"/>
    <property type="match status" value="1"/>
</dbReference>